<organism evidence="3 4">
    <name type="scientific">Pantoea eucrina</name>
    <dbReference type="NCBI Taxonomy" id="472693"/>
    <lineage>
        <taxon>Bacteria</taxon>
        <taxon>Pseudomonadati</taxon>
        <taxon>Pseudomonadota</taxon>
        <taxon>Gammaproteobacteria</taxon>
        <taxon>Enterobacterales</taxon>
        <taxon>Erwiniaceae</taxon>
        <taxon>Pantoea</taxon>
    </lineage>
</organism>
<dbReference type="SUPFAM" id="SSF53807">
    <property type="entry name" value="Helical backbone' metal receptor"/>
    <property type="match status" value="1"/>
</dbReference>
<dbReference type="PROSITE" id="PS50983">
    <property type="entry name" value="FE_B12_PBP"/>
    <property type="match status" value="1"/>
</dbReference>
<dbReference type="InterPro" id="IPR002491">
    <property type="entry name" value="ABC_transptr_periplasmic_BD"/>
</dbReference>
<dbReference type="PANTHER" id="PTHR30535">
    <property type="entry name" value="VITAMIN B12-BINDING PROTEIN"/>
    <property type="match status" value="1"/>
</dbReference>
<accession>A0ABU5LJ58</accession>
<gene>
    <name evidence="3" type="ORF">N4G40_17090</name>
</gene>
<dbReference type="Gene3D" id="3.40.50.1980">
    <property type="entry name" value="Nitrogenase molybdenum iron protein domain"/>
    <property type="match status" value="2"/>
</dbReference>
<dbReference type="Proteomes" id="UP001288620">
    <property type="component" value="Unassembled WGS sequence"/>
</dbReference>
<dbReference type="RefSeq" id="WP_322543868.1">
    <property type="nucleotide sequence ID" value="NZ_JAOBTT010000002.1"/>
</dbReference>
<name>A0ABU5LJ58_9GAMM</name>
<dbReference type="InterPro" id="IPR050902">
    <property type="entry name" value="ABC_Transporter_SBP"/>
</dbReference>
<feature type="domain" description="Fe/B12 periplasmic-binding" evidence="2">
    <location>
        <begin position="43"/>
        <end position="339"/>
    </location>
</feature>
<protein>
    <submittedName>
        <fullName evidence="3">ABC transporter substrate-binding protein</fullName>
    </submittedName>
</protein>
<keyword evidence="1" id="KW-0732">Signal</keyword>
<feature type="signal peptide" evidence="1">
    <location>
        <begin position="1"/>
        <end position="23"/>
    </location>
</feature>
<keyword evidence="4" id="KW-1185">Reference proteome</keyword>
<feature type="chain" id="PRO_5047298598" evidence="1">
    <location>
        <begin position="24"/>
        <end position="369"/>
    </location>
</feature>
<dbReference type="EMBL" id="JAOBTT010000002">
    <property type="protein sequence ID" value="MDZ7279969.1"/>
    <property type="molecule type" value="Genomic_DNA"/>
</dbReference>
<dbReference type="PANTHER" id="PTHR30535:SF34">
    <property type="entry name" value="MOLYBDATE-BINDING PROTEIN MOLA"/>
    <property type="match status" value="1"/>
</dbReference>
<dbReference type="Pfam" id="PF01497">
    <property type="entry name" value="Peripla_BP_2"/>
    <property type="match status" value="1"/>
</dbReference>
<sequence>MGRNLMKGFLLLGCLLASGASFAEVITLNDAAGRDVKVDVPVKRAVLGFYFEDYMAVGGEKAYDHVVGISREAWRGKVPANWNMYVNHRPSLATLPDIGEVDLHNVSIEKLISLKPDVVILANWQYIALKAEVAELEKLHIPVVVVDYNAQTVAQHVKSTHIFGQLTGNTARANELADFYQSSIAEVQKRVSAAHQAKPKVYFEFGNRGPGEYSFTYGKNMWGAMLDLAGGNNIAAPYIEWWGKLNPEKVLASSPDVLFFSGREDNAIASALPMGVGVKKADAEAKLAAFTQRPGWSDFPAVKNHRVFAVYQGASRTLSDFAMVQFIAKSLYPAQFADVDPVKNYLDYYKKYLPVVPVGTFAISLQPEQ</sequence>
<evidence type="ECO:0000313" key="3">
    <source>
        <dbReference type="EMBL" id="MDZ7279969.1"/>
    </source>
</evidence>
<evidence type="ECO:0000313" key="4">
    <source>
        <dbReference type="Proteomes" id="UP001288620"/>
    </source>
</evidence>
<reference evidence="4" key="1">
    <citation type="submission" date="2023-07" db="EMBL/GenBank/DDBJ databases">
        <title>Structural and functional analysis of rice phyllospheric bacteria for their antimicrobial properties and defense elicitation against blast disease.</title>
        <authorList>
            <person name="Sahu K.P."/>
            <person name="Asharani P."/>
            <person name="Kumar M."/>
            <person name="Reddy B."/>
            <person name="Kumar A."/>
        </authorList>
    </citation>
    <scope>NUCLEOTIDE SEQUENCE [LARGE SCALE GENOMIC DNA]</scope>
    <source>
        <strain evidence="4">OsEp_Plm_30P10</strain>
    </source>
</reference>
<comment type="caution">
    <text evidence="3">The sequence shown here is derived from an EMBL/GenBank/DDBJ whole genome shotgun (WGS) entry which is preliminary data.</text>
</comment>
<evidence type="ECO:0000259" key="2">
    <source>
        <dbReference type="PROSITE" id="PS50983"/>
    </source>
</evidence>
<proteinExistence type="predicted"/>
<evidence type="ECO:0000256" key="1">
    <source>
        <dbReference type="SAM" id="SignalP"/>
    </source>
</evidence>